<dbReference type="GO" id="GO:0016020">
    <property type="term" value="C:membrane"/>
    <property type="evidence" value="ECO:0007669"/>
    <property type="project" value="InterPro"/>
</dbReference>
<keyword evidence="1" id="KW-0472">Membrane</keyword>
<dbReference type="EMBL" id="RJKX01000013">
    <property type="protein sequence ID" value="ROP99676.1"/>
    <property type="molecule type" value="Genomic_DNA"/>
</dbReference>
<dbReference type="SMART" id="SM00267">
    <property type="entry name" value="GGDEF"/>
    <property type="match status" value="1"/>
</dbReference>
<dbReference type="PROSITE" id="PS50887">
    <property type="entry name" value="GGDEF"/>
    <property type="match status" value="1"/>
</dbReference>
<dbReference type="InterPro" id="IPR003660">
    <property type="entry name" value="HAMP_dom"/>
</dbReference>
<evidence type="ECO:0000313" key="5">
    <source>
        <dbReference type="Proteomes" id="UP000278222"/>
    </source>
</evidence>
<gene>
    <name evidence="4" type="ORF">EDC65_1461</name>
</gene>
<dbReference type="AlphaFoldDB" id="A0A3N1MAE9"/>
<feature type="transmembrane region" description="Helical" evidence="1">
    <location>
        <begin position="166"/>
        <end position="189"/>
    </location>
</feature>
<comment type="caution">
    <text evidence="4">The sequence shown here is derived from an EMBL/GenBank/DDBJ whole genome shotgun (WGS) entry which is preliminary data.</text>
</comment>
<evidence type="ECO:0000256" key="1">
    <source>
        <dbReference type="SAM" id="Phobius"/>
    </source>
</evidence>
<dbReference type="RefSeq" id="WP_197735825.1">
    <property type="nucleotide sequence ID" value="NZ_AP019700.1"/>
</dbReference>
<keyword evidence="5" id="KW-1185">Reference proteome</keyword>
<feature type="domain" description="HAMP" evidence="2">
    <location>
        <begin position="194"/>
        <end position="247"/>
    </location>
</feature>
<accession>A0A3N1MAE9</accession>
<dbReference type="NCBIfam" id="TIGR00254">
    <property type="entry name" value="GGDEF"/>
    <property type="match status" value="1"/>
</dbReference>
<dbReference type="SUPFAM" id="SSF55073">
    <property type="entry name" value="Nucleotide cyclase"/>
    <property type="match status" value="1"/>
</dbReference>
<evidence type="ECO:0000313" key="4">
    <source>
        <dbReference type="EMBL" id="ROP99676.1"/>
    </source>
</evidence>
<protein>
    <submittedName>
        <fullName evidence="4">Diguanylate cyclase (GGDEF)-like protein</fullName>
    </submittedName>
</protein>
<organism evidence="4 5">
    <name type="scientific">Stella humosa</name>
    <dbReference type="NCBI Taxonomy" id="94"/>
    <lineage>
        <taxon>Bacteria</taxon>
        <taxon>Pseudomonadati</taxon>
        <taxon>Pseudomonadota</taxon>
        <taxon>Alphaproteobacteria</taxon>
        <taxon>Rhodospirillales</taxon>
        <taxon>Stellaceae</taxon>
        <taxon>Stella</taxon>
    </lineage>
</organism>
<keyword evidence="1" id="KW-0812">Transmembrane</keyword>
<name>A0A3N1MAE9_9PROT</name>
<dbReference type="GO" id="GO:0007165">
    <property type="term" value="P:signal transduction"/>
    <property type="evidence" value="ECO:0007669"/>
    <property type="project" value="InterPro"/>
</dbReference>
<dbReference type="Pfam" id="PF00990">
    <property type="entry name" value="GGDEF"/>
    <property type="match status" value="1"/>
</dbReference>
<dbReference type="SMART" id="SM00304">
    <property type="entry name" value="HAMP"/>
    <property type="match status" value="1"/>
</dbReference>
<sequence length="424" mass="44791">MNAGAHQPTTPMPAATAPAPAGPTLQHLLGRTHFRLILLAIGMTGASIVLTGLAIIHAYAYHNLELIAQSAAYTAEAAVVFADPRAAAEAIELLGAVREVADIALILRDGTILASWEQPHSGLLDRLERWIGRMAFSTPFLVPIVHEGEVVGTVRLHGSGGGLTEFLAGALVGAVVCFALATLASALVVRHLQRSIVGPLQALAQVAHAARRERAFERRVPPTPIIEMDALGRDFNALLGELQAWQGSLQREHAALAHRANHDSLTGLPNRALFEERLAMAVRAAEAAGGRLAVMFFDNDRFKETNDRFGHAAGDMVLAAVAQRAQARLRAGDIVARLGGDEFAALLPAIGEPDDAERIADGIQASISQPLALPSGDAITPSVSIGIALFPEHARDAEGLLRVADAAMYASKQRSRGGRRPAGQ</sequence>
<dbReference type="PANTHER" id="PTHR46663">
    <property type="entry name" value="DIGUANYLATE CYCLASE DGCT-RELATED"/>
    <property type="match status" value="1"/>
</dbReference>
<dbReference type="PANTHER" id="PTHR46663:SF2">
    <property type="entry name" value="GGDEF DOMAIN-CONTAINING PROTEIN"/>
    <property type="match status" value="1"/>
</dbReference>
<dbReference type="Proteomes" id="UP000278222">
    <property type="component" value="Unassembled WGS sequence"/>
</dbReference>
<dbReference type="PROSITE" id="PS50885">
    <property type="entry name" value="HAMP"/>
    <property type="match status" value="1"/>
</dbReference>
<dbReference type="InterPro" id="IPR033417">
    <property type="entry name" value="CHASE8"/>
</dbReference>
<evidence type="ECO:0000259" key="2">
    <source>
        <dbReference type="PROSITE" id="PS50885"/>
    </source>
</evidence>
<dbReference type="Pfam" id="PF17152">
    <property type="entry name" value="CHASE8"/>
    <property type="match status" value="1"/>
</dbReference>
<feature type="transmembrane region" description="Helical" evidence="1">
    <location>
        <begin position="36"/>
        <end position="60"/>
    </location>
</feature>
<dbReference type="InterPro" id="IPR052163">
    <property type="entry name" value="DGC-Regulatory_Protein"/>
</dbReference>
<feature type="domain" description="GGDEF" evidence="3">
    <location>
        <begin position="290"/>
        <end position="424"/>
    </location>
</feature>
<dbReference type="InterPro" id="IPR043128">
    <property type="entry name" value="Rev_trsase/Diguanyl_cyclase"/>
</dbReference>
<evidence type="ECO:0000259" key="3">
    <source>
        <dbReference type="PROSITE" id="PS50887"/>
    </source>
</evidence>
<reference evidence="4 5" key="1">
    <citation type="submission" date="2018-11" db="EMBL/GenBank/DDBJ databases">
        <title>Genomic Encyclopedia of Type Strains, Phase IV (KMG-IV): sequencing the most valuable type-strain genomes for metagenomic binning, comparative biology and taxonomic classification.</title>
        <authorList>
            <person name="Goeker M."/>
        </authorList>
    </citation>
    <scope>NUCLEOTIDE SEQUENCE [LARGE SCALE GENOMIC DNA]</scope>
    <source>
        <strain evidence="4 5">DSM 5900</strain>
    </source>
</reference>
<proteinExistence type="predicted"/>
<dbReference type="InterPro" id="IPR000160">
    <property type="entry name" value="GGDEF_dom"/>
</dbReference>
<dbReference type="InterPro" id="IPR029787">
    <property type="entry name" value="Nucleotide_cyclase"/>
</dbReference>
<keyword evidence="1" id="KW-1133">Transmembrane helix</keyword>
<dbReference type="Gene3D" id="3.30.70.270">
    <property type="match status" value="1"/>
</dbReference>
<dbReference type="CDD" id="cd01949">
    <property type="entry name" value="GGDEF"/>
    <property type="match status" value="1"/>
</dbReference>